<name>A0A5D3FH92_9BACE</name>
<dbReference type="PROSITE" id="PS51257">
    <property type="entry name" value="PROKAR_LIPOPROTEIN"/>
    <property type="match status" value="1"/>
</dbReference>
<feature type="region of interest" description="Disordered" evidence="5">
    <location>
        <begin position="628"/>
        <end position="652"/>
    </location>
</feature>
<reference evidence="8 9" key="1">
    <citation type="submission" date="2019-07" db="EMBL/GenBank/DDBJ databases">
        <title>Draft Genome Sequences of Bacteroides pyogenes Strains Isolated from the Uterus Holstein Dairy Cows with Metritis.</title>
        <authorList>
            <person name="Cunha F."/>
            <person name="Galvao K.N."/>
            <person name="Jeon S.J."/>
            <person name="Jeong K.C."/>
        </authorList>
    </citation>
    <scope>NUCLEOTIDE SEQUENCE [LARGE SCALE GENOMIC DNA]</scope>
    <source>
        <strain evidence="8 9">KG-31</strain>
    </source>
</reference>
<accession>A0A5D3FH92</accession>
<keyword evidence="4" id="KW-0281">Fimbrium</keyword>
<dbReference type="Pfam" id="PF06321">
    <property type="entry name" value="P_gingi_FimA"/>
    <property type="match status" value="1"/>
</dbReference>
<feature type="domain" description="Major fimbrial subunit protein N-terminal" evidence="6">
    <location>
        <begin position="53"/>
        <end position="183"/>
    </location>
</feature>
<dbReference type="AlphaFoldDB" id="A0A5D3FH92"/>
<feature type="compositionally biased region" description="Polar residues" evidence="5">
    <location>
        <begin position="628"/>
        <end position="637"/>
    </location>
</feature>
<dbReference type="Proteomes" id="UP000324383">
    <property type="component" value="Unassembled WGS sequence"/>
</dbReference>
<dbReference type="InterPro" id="IPR058822">
    <property type="entry name" value="Ig-like_FimD_3rd"/>
</dbReference>
<evidence type="ECO:0000256" key="5">
    <source>
        <dbReference type="SAM" id="MobiDB-lite"/>
    </source>
</evidence>
<keyword evidence="3" id="KW-0732">Signal</keyword>
<dbReference type="GO" id="GO:0009289">
    <property type="term" value="C:pilus"/>
    <property type="evidence" value="ECO:0007669"/>
    <property type="project" value="UniProtKB-SubCell"/>
</dbReference>
<keyword evidence="9" id="KW-1185">Reference proteome</keyword>
<dbReference type="Gene3D" id="2.60.40.3690">
    <property type="match status" value="1"/>
</dbReference>
<comment type="caution">
    <text evidence="8">The sequence shown here is derived from an EMBL/GenBank/DDBJ whole genome shotgun (WGS) entry which is preliminary data.</text>
</comment>
<evidence type="ECO:0008006" key="10">
    <source>
        <dbReference type="Google" id="ProtNLM"/>
    </source>
</evidence>
<organism evidence="8 9">
    <name type="scientific">Bacteroides pyogenes</name>
    <dbReference type="NCBI Taxonomy" id="310300"/>
    <lineage>
        <taxon>Bacteria</taxon>
        <taxon>Pseudomonadati</taxon>
        <taxon>Bacteroidota</taxon>
        <taxon>Bacteroidia</taxon>
        <taxon>Bacteroidales</taxon>
        <taxon>Bacteroidaceae</taxon>
        <taxon>Bacteroides</taxon>
    </lineage>
</organism>
<evidence type="ECO:0000259" key="7">
    <source>
        <dbReference type="Pfam" id="PF26306"/>
    </source>
</evidence>
<dbReference type="EMBL" id="VKLW01000017">
    <property type="protein sequence ID" value="TYK33314.1"/>
    <property type="molecule type" value="Genomic_DNA"/>
</dbReference>
<dbReference type="RefSeq" id="WP_148730510.1">
    <property type="nucleotide sequence ID" value="NZ_VKLW01000017.1"/>
</dbReference>
<evidence type="ECO:0000313" key="8">
    <source>
        <dbReference type="EMBL" id="TYK33314.1"/>
    </source>
</evidence>
<evidence type="ECO:0000256" key="3">
    <source>
        <dbReference type="ARBA" id="ARBA00022729"/>
    </source>
</evidence>
<sequence>MKNNLNHTRFFIFALLLGLLVSCTQENEILQQKPLPEGAKAIVLALAIEENNIAKSSGSRAGKTEEGDKFNALNENKLETLDVFFFNADGTLHSVPQNIRRDDLKLTVIIPYAEVSNYENKSFDIVVIANRNRSIPLEGVNSLSDLKTRIEKTPGLINPDSEKPQDKFLMDGMVSSQTVKWLNDEVMYNVPQTLKLHRAAAKIRLRIREVKVTSTENGQTVNYEMVGKPEIKMVNYTPITSLIKGMAYAIQPNDWEITEYRTMDWKRYPGYVNPTKPGSDKDMFLSSSYPFYAYENDWSGEDKGDNETYLTLMIKFKVGSGQPKPYYYRIPVNYRFPTGEMTNEQKNGLRKIERNHLYDIVSSINTLGSEDEGDPIHLEAYISIEPWNTSNSVDGDIKNAHFLVVKEHHPLMPNIAERSVAYYSDLPIAIKINKTEYEYYDQYARLIKYVDDGQYITAYIDGVPSAYYNTAFDEIQITNNETNPLNKLLQINHRVPVNFVPFEIYFTVTHVMPDGETAVPLSQEVHVTQYPPKYITGTKSPGYRPNTGDTDPYADFRFHDKLGVISTDPTTSNQGAQKNDVFYKITTVVNQGNEVIGDPTDSNGQTKRDAISNNIVSPEFIIATQHGMSPSIPQYSGGNKHEKQPKYGKGYGPYSSRFDDHYPYEDQDEYNYDNDDNWQDSYRSYTHAANRCENYFEGEYGMDGTYKEHYKNERGKWESRNIYKTFKYKGRWRIPTKAELKYIEGIQANEHSAVKSLLWGSYYWTAQTGVAYKFSNAYQSTPAEEAYNPKEGAYIRCVFDTYKVSE</sequence>
<evidence type="ECO:0000256" key="2">
    <source>
        <dbReference type="ARBA" id="ARBA00006011"/>
    </source>
</evidence>
<feature type="domain" description="Major fimbrium tip subunit FimD third Ig-like" evidence="7">
    <location>
        <begin position="404"/>
        <end position="532"/>
    </location>
</feature>
<dbReference type="Pfam" id="PF26306">
    <property type="entry name" value="FimD_3rd"/>
    <property type="match status" value="1"/>
</dbReference>
<evidence type="ECO:0000313" key="9">
    <source>
        <dbReference type="Proteomes" id="UP000324383"/>
    </source>
</evidence>
<evidence type="ECO:0000256" key="4">
    <source>
        <dbReference type="ARBA" id="ARBA00023263"/>
    </source>
</evidence>
<dbReference type="InterPro" id="IPR029141">
    <property type="entry name" value="FimA_N"/>
</dbReference>
<evidence type="ECO:0000259" key="6">
    <source>
        <dbReference type="Pfam" id="PF06321"/>
    </source>
</evidence>
<protein>
    <recommendedName>
        <fullName evidence="10">Major fimbrial subunit protein N-terminal domain-containing protein</fullName>
    </recommendedName>
</protein>
<comment type="similarity">
    <text evidence="2">Belongs to the bacteroidetes fimbrillin superfamily. FimA/Mfa1 family.</text>
</comment>
<gene>
    <name evidence="8" type="ORF">FNJ60_08620</name>
</gene>
<proteinExistence type="inferred from homology"/>
<evidence type="ECO:0000256" key="1">
    <source>
        <dbReference type="ARBA" id="ARBA00004561"/>
    </source>
</evidence>
<comment type="subcellular location">
    <subcellularLocation>
        <location evidence="1">Fimbrium</location>
    </subcellularLocation>
</comment>